<protein>
    <recommendedName>
        <fullName evidence="4">Probable chorismate pyruvate-lyase</fullName>
        <shortName evidence="4">CL</shortName>
        <shortName evidence="4">CPL</shortName>
        <ecNumber evidence="4">4.1.3.40</ecNumber>
    </recommendedName>
</protein>
<name>A0ABT6Q7Z5_9PROT</name>
<dbReference type="Pfam" id="PF04345">
    <property type="entry name" value="Chor_lyase"/>
    <property type="match status" value="1"/>
</dbReference>
<dbReference type="InterPro" id="IPR028978">
    <property type="entry name" value="Chorismate_lyase_/UTRA_dom_sf"/>
</dbReference>
<comment type="function">
    <text evidence="4">Removes the pyruvyl group from chorismate, with concomitant aromatization of the ring, to provide 4-hydroxybenzoate (4HB) for the ubiquinone pathway.</text>
</comment>
<evidence type="ECO:0000313" key="6">
    <source>
        <dbReference type="Proteomes" id="UP001431775"/>
    </source>
</evidence>
<dbReference type="GO" id="GO:0008813">
    <property type="term" value="F:chorismate lyase activity"/>
    <property type="evidence" value="ECO:0007669"/>
    <property type="project" value="UniProtKB-EC"/>
</dbReference>
<keyword evidence="6" id="KW-1185">Reference proteome</keyword>
<dbReference type="SUPFAM" id="SSF64288">
    <property type="entry name" value="Chorismate lyase-like"/>
    <property type="match status" value="1"/>
</dbReference>
<comment type="caution">
    <text evidence="5">The sequence shown here is derived from an EMBL/GenBank/DDBJ whole genome shotgun (WGS) entry which is preliminary data.</text>
</comment>
<keyword evidence="4" id="KW-0670">Pyruvate</keyword>
<comment type="pathway">
    <text evidence="4">Cofactor biosynthesis; ubiquinone biosynthesis.</text>
</comment>
<keyword evidence="1 4" id="KW-0963">Cytoplasm</keyword>
<proteinExistence type="inferred from homology"/>
<sequence>MTQLTWHTYSQSSNRFSDIELDWLFNQGSLTERLIQLSQNAFSLEIVSETLQMLRQDEYNYLNISSLQKQWVREVILKGNDIPWVYARSIILCNKNNQSNMNALTNIGTKSLGSILFEQDCFNRSEIEVTQYPIKLLPFQQFCDNLWARRSRFYNDTYMVVVQEIFLPHFWQTIQSTK</sequence>
<accession>A0ABT6Q7Z5</accession>
<evidence type="ECO:0000256" key="4">
    <source>
        <dbReference type="HAMAP-Rule" id="MF_01632"/>
    </source>
</evidence>
<comment type="caution">
    <text evidence="4">Lacks conserved residue(s) required for the propagation of feature annotation.</text>
</comment>
<dbReference type="InterPro" id="IPR007440">
    <property type="entry name" value="Chorismate--pyruvate_lyase"/>
</dbReference>
<dbReference type="PANTHER" id="PTHR38683">
    <property type="entry name" value="CHORISMATE PYRUVATE-LYASE"/>
    <property type="match status" value="1"/>
</dbReference>
<dbReference type="Proteomes" id="UP001431775">
    <property type="component" value="Unassembled WGS sequence"/>
</dbReference>
<dbReference type="PANTHER" id="PTHR38683:SF1">
    <property type="entry name" value="CHORISMATE PYRUVATE-LYASE"/>
    <property type="match status" value="1"/>
</dbReference>
<evidence type="ECO:0000256" key="2">
    <source>
        <dbReference type="ARBA" id="ARBA00022688"/>
    </source>
</evidence>
<feature type="binding site" evidence="4">
    <location>
        <position position="112"/>
    </location>
    <ligand>
        <name>substrate</name>
    </ligand>
</feature>
<feature type="binding site" evidence="4">
    <location>
        <position position="164"/>
    </location>
    <ligand>
        <name>substrate</name>
    </ligand>
</feature>
<comment type="similarity">
    <text evidence="4">Belongs to the UbiC family.</text>
</comment>
<reference evidence="5" key="1">
    <citation type="submission" date="2023-05" db="EMBL/GenBank/DDBJ databases">
        <title>Whole genome sequence of Commensalibacter sp.</title>
        <authorList>
            <person name="Charoenyingcharoen P."/>
            <person name="Yukphan P."/>
        </authorList>
    </citation>
    <scope>NUCLEOTIDE SEQUENCE</scope>
    <source>
        <strain evidence="5">TBRC 10068</strain>
    </source>
</reference>
<dbReference type="EC" id="4.1.3.40" evidence="4"/>
<comment type="subcellular location">
    <subcellularLocation>
        <location evidence="4">Cytoplasm</location>
    </subcellularLocation>
</comment>
<keyword evidence="3 4" id="KW-0456">Lyase</keyword>
<gene>
    <name evidence="4" type="primary">ubiC</name>
    <name evidence="5" type="ORF">QJV33_03605</name>
</gene>
<evidence type="ECO:0000256" key="1">
    <source>
        <dbReference type="ARBA" id="ARBA00022490"/>
    </source>
</evidence>
<keyword evidence="2 4" id="KW-0831">Ubiquinone biosynthesis</keyword>
<dbReference type="RefSeq" id="WP_281462041.1">
    <property type="nucleotide sequence ID" value="NZ_JASBAN010000001.1"/>
</dbReference>
<feature type="binding site" evidence="4">
    <location>
        <position position="73"/>
    </location>
    <ligand>
        <name>substrate</name>
    </ligand>
</feature>
<organism evidence="5 6">
    <name type="scientific">Commensalibacter nepenthis</name>
    <dbReference type="NCBI Taxonomy" id="3043872"/>
    <lineage>
        <taxon>Bacteria</taxon>
        <taxon>Pseudomonadati</taxon>
        <taxon>Pseudomonadota</taxon>
        <taxon>Alphaproteobacteria</taxon>
        <taxon>Acetobacterales</taxon>
        <taxon>Acetobacteraceae</taxon>
    </lineage>
</organism>
<dbReference type="Gene3D" id="3.40.1410.10">
    <property type="entry name" value="Chorismate lyase-like"/>
    <property type="match status" value="1"/>
</dbReference>
<evidence type="ECO:0000313" key="5">
    <source>
        <dbReference type="EMBL" id="MDI2112383.1"/>
    </source>
</evidence>
<dbReference type="EMBL" id="JASBAN010000001">
    <property type="protein sequence ID" value="MDI2112383.1"/>
    <property type="molecule type" value="Genomic_DNA"/>
</dbReference>
<evidence type="ECO:0000256" key="3">
    <source>
        <dbReference type="ARBA" id="ARBA00023239"/>
    </source>
</evidence>
<comment type="catalytic activity">
    <reaction evidence="4">
        <text>chorismate = 4-hydroxybenzoate + pyruvate</text>
        <dbReference type="Rhea" id="RHEA:16505"/>
        <dbReference type="ChEBI" id="CHEBI:15361"/>
        <dbReference type="ChEBI" id="CHEBI:17879"/>
        <dbReference type="ChEBI" id="CHEBI:29748"/>
        <dbReference type="EC" id="4.1.3.40"/>
    </reaction>
</comment>
<dbReference type="HAMAP" id="MF_01632">
    <property type="entry name" value="UbiC"/>
    <property type="match status" value="1"/>
</dbReference>